<comment type="subcellular location">
    <subcellularLocation>
        <location evidence="1">Cell membrane</location>
        <topology evidence="1">Multi-pass membrane protein</topology>
    </subcellularLocation>
</comment>
<evidence type="ECO:0000256" key="4">
    <source>
        <dbReference type="ARBA" id="ARBA00022475"/>
    </source>
</evidence>
<feature type="domain" description="Amino acid permease/ SLC12A" evidence="11">
    <location>
        <begin position="75"/>
        <end position="532"/>
    </location>
</feature>
<proteinExistence type="inferred from homology"/>
<evidence type="ECO:0000256" key="7">
    <source>
        <dbReference type="ARBA" id="ARBA00022989"/>
    </source>
</evidence>
<dbReference type="AlphaFoldDB" id="A0A1E4RES2"/>
<feature type="transmembrane region" description="Helical" evidence="10">
    <location>
        <begin position="297"/>
        <end position="317"/>
    </location>
</feature>
<organism evidence="12 13">
    <name type="scientific">Hyphopichia burtonii NRRL Y-1933</name>
    <dbReference type="NCBI Taxonomy" id="984485"/>
    <lineage>
        <taxon>Eukaryota</taxon>
        <taxon>Fungi</taxon>
        <taxon>Dikarya</taxon>
        <taxon>Ascomycota</taxon>
        <taxon>Saccharomycotina</taxon>
        <taxon>Pichiomycetes</taxon>
        <taxon>Debaryomycetaceae</taxon>
        <taxon>Hyphopichia</taxon>
    </lineage>
</organism>
<dbReference type="NCBIfam" id="TIGR00913">
    <property type="entry name" value="2A0310"/>
    <property type="match status" value="1"/>
</dbReference>
<evidence type="ECO:0000256" key="9">
    <source>
        <dbReference type="SAM" id="MobiDB-lite"/>
    </source>
</evidence>
<feature type="transmembrane region" description="Helical" evidence="10">
    <location>
        <begin position="211"/>
        <end position="232"/>
    </location>
</feature>
<dbReference type="EMBL" id="KV454544">
    <property type="protein sequence ID" value="ODV65750.1"/>
    <property type="molecule type" value="Genomic_DNA"/>
</dbReference>
<evidence type="ECO:0000256" key="10">
    <source>
        <dbReference type="SAM" id="Phobius"/>
    </source>
</evidence>
<evidence type="ECO:0000256" key="5">
    <source>
        <dbReference type="ARBA" id="ARBA00022692"/>
    </source>
</evidence>
<evidence type="ECO:0000256" key="8">
    <source>
        <dbReference type="ARBA" id="ARBA00023136"/>
    </source>
</evidence>
<keyword evidence="6" id="KW-0029">Amino-acid transport</keyword>
<keyword evidence="7 10" id="KW-1133">Transmembrane helix</keyword>
<feature type="transmembrane region" description="Helical" evidence="10">
    <location>
        <begin position="425"/>
        <end position="448"/>
    </location>
</feature>
<evidence type="ECO:0000313" key="12">
    <source>
        <dbReference type="EMBL" id="ODV65750.1"/>
    </source>
</evidence>
<dbReference type="PANTHER" id="PTHR43341:SF1">
    <property type="entry name" value="GENERAL AMINO-ACID PERMEASE GAP1"/>
    <property type="match status" value="1"/>
</dbReference>
<evidence type="ECO:0000256" key="6">
    <source>
        <dbReference type="ARBA" id="ARBA00022970"/>
    </source>
</evidence>
<dbReference type="Gene3D" id="1.20.1740.10">
    <property type="entry name" value="Amino acid/polyamine transporter I"/>
    <property type="match status" value="1"/>
</dbReference>
<dbReference type="STRING" id="984485.A0A1E4RES2"/>
<dbReference type="RefSeq" id="XP_020074817.1">
    <property type="nucleotide sequence ID" value="XM_020222385.1"/>
</dbReference>
<gene>
    <name evidence="12" type="ORF">HYPBUDRAFT_158560</name>
</gene>
<evidence type="ECO:0000313" key="13">
    <source>
        <dbReference type="Proteomes" id="UP000095085"/>
    </source>
</evidence>
<keyword evidence="8 10" id="KW-0472">Membrane</keyword>
<feature type="transmembrane region" description="Helical" evidence="10">
    <location>
        <begin position="75"/>
        <end position="96"/>
    </location>
</feature>
<feature type="transmembrane region" description="Helical" evidence="10">
    <location>
        <begin position="469"/>
        <end position="492"/>
    </location>
</feature>
<keyword evidence="3" id="KW-0813">Transport</keyword>
<evidence type="ECO:0000256" key="2">
    <source>
        <dbReference type="ARBA" id="ARBA00006983"/>
    </source>
</evidence>
<keyword evidence="13" id="KW-1185">Reference proteome</keyword>
<feature type="transmembrane region" description="Helical" evidence="10">
    <location>
        <begin position="351"/>
        <end position="372"/>
    </location>
</feature>
<dbReference type="Pfam" id="PF00324">
    <property type="entry name" value="AA_permease"/>
    <property type="match status" value="1"/>
</dbReference>
<evidence type="ECO:0000256" key="1">
    <source>
        <dbReference type="ARBA" id="ARBA00004651"/>
    </source>
</evidence>
<protein>
    <submittedName>
        <fullName evidence="12">Amino acid permease</fullName>
    </submittedName>
</protein>
<reference evidence="13" key="1">
    <citation type="submission" date="2016-05" db="EMBL/GenBank/DDBJ databases">
        <title>Comparative genomics of biotechnologically important yeasts.</title>
        <authorList>
            <consortium name="DOE Joint Genome Institute"/>
            <person name="Riley R."/>
            <person name="Haridas S."/>
            <person name="Wolfe K.H."/>
            <person name="Lopes M.R."/>
            <person name="Hittinger C.T."/>
            <person name="Goker M."/>
            <person name="Salamov A."/>
            <person name="Wisecaver J."/>
            <person name="Long T.M."/>
            <person name="Aerts A.L."/>
            <person name="Barry K."/>
            <person name="Choi C."/>
            <person name="Clum A."/>
            <person name="Coughlan A.Y."/>
            <person name="Deshpande S."/>
            <person name="Douglass A.P."/>
            <person name="Hanson S.J."/>
            <person name="Klenk H.-P."/>
            <person name="Labutti K."/>
            <person name="Lapidus A."/>
            <person name="Lindquist E."/>
            <person name="Lipzen A."/>
            <person name="Meier-Kolthoff J.P."/>
            <person name="Ohm R.A."/>
            <person name="Otillar R.P."/>
            <person name="Pangilinan J."/>
            <person name="Peng Y."/>
            <person name="Rokas A."/>
            <person name="Rosa C.A."/>
            <person name="Scheuner C."/>
            <person name="Sibirny A.A."/>
            <person name="Slot J.C."/>
            <person name="Stielow J.B."/>
            <person name="Sun H."/>
            <person name="Kurtzman C.P."/>
            <person name="Blackwell M."/>
            <person name="Grigoriev I.V."/>
            <person name="Jeffries T.W."/>
        </authorList>
    </citation>
    <scope>NUCLEOTIDE SEQUENCE [LARGE SCALE GENOMIC DNA]</scope>
    <source>
        <strain evidence="13">NRRL Y-1933</strain>
    </source>
</reference>
<evidence type="ECO:0000256" key="3">
    <source>
        <dbReference type="ARBA" id="ARBA00022448"/>
    </source>
</evidence>
<dbReference type="GeneID" id="30996934"/>
<dbReference type="Proteomes" id="UP000095085">
    <property type="component" value="Unassembled WGS sequence"/>
</dbReference>
<feature type="transmembrane region" description="Helical" evidence="10">
    <location>
        <begin position="152"/>
        <end position="173"/>
    </location>
</feature>
<dbReference type="InterPro" id="IPR050524">
    <property type="entry name" value="APC_YAT"/>
</dbReference>
<keyword evidence="5 10" id="KW-0812">Transmembrane</keyword>
<dbReference type="PANTHER" id="PTHR43341">
    <property type="entry name" value="AMINO ACID PERMEASE"/>
    <property type="match status" value="1"/>
</dbReference>
<comment type="similarity">
    <text evidence="2">Belongs to the amino acid-polyamine-organocation (APC) superfamily. YAT (TC 2.A.3.10) family.</text>
</comment>
<keyword evidence="4" id="KW-1003">Cell membrane</keyword>
<dbReference type="GO" id="GO:0005886">
    <property type="term" value="C:plasma membrane"/>
    <property type="evidence" value="ECO:0007669"/>
    <property type="project" value="UniProtKB-SubCell"/>
</dbReference>
<dbReference type="OrthoDB" id="3900342at2759"/>
<feature type="transmembrane region" description="Helical" evidence="10">
    <location>
        <begin position="185"/>
        <end position="205"/>
    </location>
</feature>
<accession>A0A1E4RES2</accession>
<feature type="region of interest" description="Disordered" evidence="9">
    <location>
        <begin position="1"/>
        <end position="25"/>
    </location>
</feature>
<dbReference type="PIRSF" id="PIRSF006060">
    <property type="entry name" value="AA_transporter"/>
    <property type="match status" value="1"/>
</dbReference>
<feature type="transmembrane region" description="Helical" evidence="10">
    <location>
        <begin position="393"/>
        <end position="413"/>
    </location>
</feature>
<dbReference type="FunFam" id="1.20.1740.10:FF:000017">
    <property type="entry name" value="Amino acid permease"/>
    <property type="match status" value="1"/>
</dbReference>
<dbReference type="InterPro" id="IPR004762">
    <property type="entry name" value="Amino_acid_permease_fungi"/>
</dbReference>
<name>A0A1E4RES2_9ASCO</name>
<evidence type="ECO:0000259" key="11">
    <source>
        <dbReference type="Pfam" id="PF00324"/>
    </source>
</evidence>
<feature type="transmembrane region" description="Helical" evidence="10">
    <location>
        <begin position="504"/>
        <end position="524"/>
    </location>
</feature>
<dbReference type="GO" id="GO:0015171">
    <property type="term" value="F:amino acid transmembrane transporter activity"/>
    <property type="evidence" value="ECO:0007669"/>
    <property type="project" value="TreeGrafter"/>
</dbReference>
<dbReference type="InterPro" id="IPR004841">
    <property type="entry name" value="AA-permease/SLC12A_dom"/>
</dbReference>
<sequence>MSSHQKKCSPIPSSAQPYDTKEKTGKWRSFKDSFKRYEAFDEEDDEKLKNLTDIERANIRTANSPLQRKLNSRTITMIAIGSSIGNGLFVASGSALNAGSAGGLLVAYGITGSAIYCTMQALGELACEFPVSGGFNLYASRFWEPSVGFAVAYNYFIQFLVLSPLELVSCGIVMKYWNKSINADIWILIFYIIVASINLFGVRFYGETEFVFSSIKVIAVIGFIILSVILAAGGGPDGQSVGTKYWHDPPPFATGFKGVASVFVTAAFSYGGTELVGLAAAEAQNIRTTIPRAIKQVFWRILMFYMVSLTLICFLVPSNSDKLLGASSVDVTASPFVIAIENSGVKGLPHVMNAVVLISCISVASTSVYATSRTLNSLSEQGLCWKFCSYVDRAGRPIVGIIITNVFSCIAFIAASGKEGVVFDWLLSISALSSIASWLTINYCHIRFRRALKVQGRSLKDLAFTSRSGVLGSWYALLVNVLVLIAQFWIALFPTGGKPSANNFFLSYLGGVVLLLFYFGHKIWKKNWIFQIKAKDIDIDTGRRETDMEALRQELEEEKMILQSKPLYYRAYRFWC</sequence>